<feature type="transmembrane region" description="Helical" evidence="1">
    <location>
        <begin position="344"/>
        <end position="364"/>
    </location>
</feature>
<accession>A0AAT9GS38</accession>
<organism evidence="2">
    <name type="scientific">Sulfurisphaera javensis</name>
    <dbReference type="NCBI Taxonomy" id="2049879"/>
    <lineage>
        <taxon>Archaea</taxon>
        <taxon>Thermoproteota</taxon>
        <taxon>Thermoprotei</taxon>
        <taxon>Sulfolobales</taxon>
        <taxon>Sulfolobaceae</taxon>
        <taxon>Sulfurisphaera</taxon>
    </lineage>
</organism>
<evidence type="ECO:0000256" key="1">
    <source>
        <dbReference type="SAM" id="Phobius"/>
    </source>
</evidence>
<keyword evidence="1" id="KW-0812">Transmembrane</keyword>
<name>A0AAT9GS38_9CREN</name>
<reference evidence="2" key="1">
    <citation type="submission" date="2024-03" db="EMBL/GenBank/DDBJ databases">
        <title>Complete genome sequence of Sulfurisphaera javensis strain KD-1.</title>
        <authorList>
            <person name="Sakai H."/>
            <person name="Nur N."/>
            <person name="Suwanto A."/>
            <person name="Kurosawa N."/>
        </authorList>
    </citation>
    <scope>NUCLEOTIDE SEQUENCE</scope>
    <source>
        <strain evidence="2">KD-1</strain>
    </source>
</reference>
<feature type="transmembrane region" description="Helical" evidence="1">
    <location>
        <begin position="174"/>
        <end position="193"/>
    </location>
</feature>
<keyword evidence="1" id="KW-0472">Membrane</keyword>
<feature type="transmembrane region" description="Helical" evidence="1">
    <location>
        <begin position="400"/>
        <end position="423"/>
    </location>
</feature>
<evidence type="ECO:0008006" key="3">
    <source>
        <dbReference type="Google" id="ProtNLM"/>
    </source>
</evidence>
<sequence>MKFKVIKYFILSRFTKAFVLGTLVFLLFMILIYLSLAGSVFAPRILNGIKINFAEFVTFFVIFSGFSSTVQKADYDFLLTSPLRKEEISFLYMISSMLLGGGYFIILGIIFLFLYPFPLGFLTLFSFSLFGVAVSSLSLVKEKFYIIIFTAIWVWFPFFGIPYSPTSVLFGKPLVGIISILIYSIPVIYRALMDPQIQITSKREGEVKSKVKYGGKNFLMKYFLTMYEFAWGYGSSLSGRRLFYYVLSFPKVILTSTFVALIYYIIFHFIDFNFYSIMAPSVVILAFLMSMGIYAVSQERPWIIFVTLDRGYYLSRKILFKSVQNALISLPFCIANVLLGMPSLGVSLFFGSLIGYALTSYLSSKLNPIQFRGEVYNYRAGSGMLLIIFSEYLIMGITALSALFIISSFMFAIISLIIFLLIIRKKNWEKIAYQLVEKGFV</sequence>
<feature type="transmembrane region" description="Helical" evidence="1">
    <location>
        <begin position="376"/>
        <end position="394"/>
    </location>
</feature>
<feature type="transmembrane region" description="Helical" evidence="1">
    <location>
        <begin position="318"/>
        <end position="338"/>
    </location>
</feature>
<feature type="transmembrane region" description="Helical" evidence="1">
    <location>
        <begin position="242"/>
        <end position="266"/>
    </location>
</feature>
<dbReference type="AlphaFoldDB" id="A0AAT9GS38"/>
<dbReference type="KEGG" id="sjv:SJAV_16710"/>
<dbReference type="EMBL" id="AP031322">
    <property type="protein sequence ID" value="BFH73727.1"/>
    <property type="molecule type" value="Genomic_DNA"/>
</dbReference>
<feature type="transmembrane region" description="Helical" evidence="1">
    <location>
        <begin position="144"/>
        <end position="162"/>
    </location>
</feature>
<feature type="transmembrane region" description="Helical" evidence="1">
    <location>
        <begin position="90"/>
        <end position="113"/>
    </location>
</feature>
<proteinExistence type="predicted"/>
<evidence type="ECO:0000313" key="2">
    <source>
        <dbReference type="EMBL" id="BFH73727.1"/>
    </source>
</evidence>
<feature type="transmembrane region" description="Helical" evidence="1">
    <location>
        <begin position="119"/>
        <end position="137"/>
    </location>
</feature>
<keyword evidence="1" id="KW-1133">Transmembrane helix</keyword>
<gene>
    <name evidence="2" type="ORF">SJAV_16710</name>
</gene>
<protein>
    <recommendedName>
        <fullName evidence="3">ABC transporter permease</fullName>
    </recommendedName>
</protein>
<feature type="transmembrane region" description="Helical" evidence="1">
    <location>
        <begin position="272"/>
        <end position="297"/>
    </location>
</feature>
<feature type="transmembrane region" description="Helical" evidence="1">
    <location>
        <begin position="53"/>
        <end position="70"/>
    </location>
</feature>